<accession>A0AC61RWL0</accession>
<dbReference type="EMBL" id="SRYA01000018">
    <property type="protein sequence ID" value="TGY96307.1"/>
    <property type="molecule type" value="Genomic_DNA"/>
</dbReference>
<name>A0AC61RWL0_9FIRM</name>
<comment type="caution">
    <text evidence="1">The sequence shown here is derived from an EMBL/GenBank/DDBJ whole genome shotgun (WGS) entry which is preliminary data.</text>
</comment>
<sequence length="487" mass="54543">MVFSSLVFLCIFFPVVFCLHSAIPSTKARNALLILASLLFYAFGEPVYVILMVISAFLNYLCGLLMGKVGQKAALIAAAGINIGILCVFKYTGFFITTINSLLRLNINVPQITLPVGISLFTFQALSYVIDVCRGQVEVQRNFGKVLLYISFFPQLIAGPIVKYRDIALEIDSRSVDLREAAFGLRRFICGLAKKVLIANTMAVTADQVFQQGMDSLNIISSWLGAIAYAMQIYFDFSGYSDMAIGLGWMFGFHFKENFDHPYGSLTIKEFWRRWHISLSSWFKEYVYIPLGGNRNGKVQTGLNKMIVFFLTGLWHGANWTFVVWGLFHGAFSFFEEFVPSLKKLPRGLLHVYTMLVVTVGFVIFRSDTLGYALLYIGKMFTGFEFSAASMSFVCQEMTPFFIAMLAAAVIGCAPICFLTGKIYALSEKEGSGADPEGKKPFVRLKAPLESDSFVQTVLYLAAFVLLLWCILRLSGGSYNPFIYFRF</sequence>
<reference evidence="1" key="1">
    <citation type="submission" date="2019-04" db="EMBL/GenBank/DDBJ databases">
        <title>Microbes associate with the intestines of laboratory mice.</title>
        <authorList>
            <person name="Navarre W."/>
            <person name="Wong E."/>
            <person name="Huang K."/>
            <person name="Tropini C."/>
            <person name="Ng K."/>
            <person name="Yu B."/>
        </authorList>
    </citation>
    <scope>NUCLEOTIDE SEQUENCE</scope>
    <source>
        <strain evidence="1">NM01_1-7b</strain>
    </source>
</reference>
<evidence type="ECO:0000313" key="2">
    <source>
        <dbReference type="Proteomes" id="UP000304953"/>
    </source>
</evidence>
<protein>
    <submittedName>
        <fullName evidence="1">MBOAT family protein</fullName>
    </submittedName>
</protein>
<evidence type="ECO:0000313" key="1">
    <source>
        <dbReference type="EMBL" id="TGY96307.1"/>
    </source>
</evidence>
<organism evidence="1 2">
    <name type="scientific">Petralouisia muris</name>
    <dbReference type="NCBI Taxonomy" id="3032872"/>
    <lineage>
        <taxon>Bacteria</taxon>
        <taxon>Bacillati</taxon>
        <taxon>Bacillota</taxon>
        <taxon>Clostridia</taxon>
        <taxon>Lachnospirales</taxon>
        <taxon>Lachnospiraceae</taxon>
        <taxon>Petralouisia</taxon>
    </lineage>
</organism>
<dbReference type="Proteomes" id="UP000304953">
    <property type="component" value="Unassembled WGS sequence"/>
</dbReference>
<keyword evidence="2" id="KW-1185">Reference proteome</keyword>
<gene>
    <name evidence="1" type="ORF">E5329_10700</name>
</gene>
<proteinExistence type="predicted"/>